<evidence type="ECO:0000313" key="3">
    <source>
        <dbReference type="Proteomes" id="UP000075243"/>
    </source>
</evidence>
<sequence>MDSETLDTTLAPPLFDGDNYHIWAARMEAHLEANDLWKAIEEDYDVPLLPTNPTMAQIKHHKERKARKSKARTTLFVVVSQDIFTRIMTIKSTFQIWNFLKDEYEEDERIKGMQALNLVREVEMYVKHKGHNLLIVSLYVDDLLVTGDDVRLVEEFKQEIMQAFEMKDLGLMTYFLGIEIKQSENEVLICNPMCHWKTKHFNIKLYFLREMQKSGEANLVYYKSEDQLADIFTKPLLISKFELLRKRIGVYSS</sequence>
<dbReference type="Pfam" id="PF14223">
    <property type="entry name" value="Retrotran_gag_2"/>
    <property type="match status" value="1"/>
</dbReference>
<organism evidence="2 3">
    <name type="scientific">Cajanus cajan</name>
    <name type="common">Pigeon pea</name>
    <name type="synonym">Cajanus indicus</name>
    <dbReference type="NCBI Taxonomy" id="3821"/>
    <lineage>
        <taxon>Eukaryota</taxon>
        <taxon>Viridiplantae</taxon>
        <taxon>Streptophyta</taxon>
        <taxon>Embryophyta</taxon>
        <taxon>Tracheophyta</taxon>
        <taxon>Spermatophyta</taxon>
        <taxon>Magnoliopsida</taxon>
        <taxon>eudicotyledons</taxon>
        <taxon>Gunneridae</taxon>
        <taxon>Pentapetalae</taxon>
        <taxon>rosids</taxon>
        <taxon>fabids</taxon>
        <taxon>Fabales</taxon>
        <taxon>Fabaceae</taxon>
        <taxon>Papilionoideae</taxon>
        <taxon>50 kb inversion clade</taxon>
        <taxon>NPAAA clade</taxon>
        <taxon>indigoferoid/millettioid clade</taxon>
        <taxon>Phaseoleae</taxon>
        <taxon>Cajanus</taxon>
    </lineage>
</organism>
<dbReference type="Proteomes" id="UP000075243">
    <property type="component" value="Unassembled WGS sequence"/>
</dbReference>
<feature type="domain" description="Reverse transcriptase Ty1/copia-type" evidence="1">
    <location>
        <begin position="121"/>
        <end position="190"/>
    </location>
</feature>
<evidence type="ECO:0000313" key="2">
    <source>
        <dbReference type="EMBL" id="KYP36000.1"/>
    </source>
</evidence>
<protein>
    <submittedName>
        <fullName evidence="2">Copia protein</fullName>
    </submittedName>
</protein>
<dbReference type="AlphaFoldDB" id="A0A151R0B9"/>
<gene>
    <name evidence="2" type="ORF">KK1_042910</name>
</gene>
<name>A0A151R0B9_CAJCA</name>
<evidence type="ECO:0000259" key="1">
    <source>
        <dbReference type="Pfam" id="PF07727"/>
    </source>
</evidence>
<dbReference type="InterPro" id="IPR043502">
    <property type="entry name" value="DNA/RNA_pol_sf"/>
</dbReference>
<keyword evidence="3" id="KW-1185">Reference proteome</keyword>
<dbReference type="PANTHER" id="PTHR35317">
    <property type="entry name" value="OS04G0629600 PROTEIN"/>
    <property type="match status" value="1"/>
</dbReference>
<accession>A0A151R0B9</accession>
<dbReference type="InterPro" id="IPR013103">
    <property type="entry name" value="RVT_2"/>
</dbReference>
<dbReference type="Pfam" id="PF07727">
    <property type="entry name" value="RVT_2"/>
    <property type="match status" value="1"/>
</dbReference>
<dbReference type="PANTHER" id="PTHR35317:SF11">
    <property type="entry name" value="CCHC-TYPE DOMAIN-CONTAINING PROTEIN"/>
    <property type="match status" value="1"/>
</dbReference>
<dbReference type="EMBL" id="KQ484284">
    <property type="protein sequence ID" value="KYP36000.1"/>
    <property type="molecule type" value="Genomic_DNA"/>
</dbReference>
<proteinExistence type="predicted"/>
<dbReference type="SUPFAM" id="SSF56672">
    <property type="entry name" value="DNA/RNA polymerases"/>
    <property type="match status" value="1"/>
</dbReference>
<reference evidence="2" key="1">
    <citation type="journal article" date="2012" name="Nat. Biotechnol.">
        <title>Draft genome sequence of pigeonpea (Cajanus cajan), an orphan legume crop of resource-poor farmers.</title>
        <authorList>
            <person name="Varshney R.K."/>
            <person name="Chen W."/>
            <person name="Li Y."/>
            <person name="Bharti A.K."/>
            <person name="Saxena R.K."/>
            <person name="Schlueter J.A."/>
            <person name="Donoghue M.T."/>
            <person name="Azam S."/>
            <person name="Fan G."/>
            <person name="Whaley A.M."/>
            <person name="Farmer A.D."/>
            <person name="Sheridan J."/>
            <person name="Iwata A."/>
            <person name="Tuteja R."/>
            <person name="Penmetsa R.V."/>
            <person name="Wu W."/>
            <person name="Upadhyaya H.D."/>
            <person name="Yang S.P."/>
            <person name="Shah T."/>
            <person name="Saxena K.B."/>
            <person name="Michael T."/>
            <person name="McCombie W.R."/>
            <person name="Yang B."/>
            <person name="Zhang G."/>
            <person name="Yang H."/>
            <person name="Wang J."/>
            <person name="Spillane C."/>
            <person name="Cook D.R."/>
            <person name="May G.D."/>
            <person name="Xu X."/>
            <person name="Jackson S.A."/>
        </authorList>
    </citation>
    <scope>NUCLEOTIDE SEQUENCE [LARGE SCALE GENOMIC DNA]</scope>
</reference>
<dbReference type="Gramene" id="C.cajan_45428.t">
    <property type="protein sequence ID" value="C.cajan_45428.t"/>
    <property type="gene ID" value="C.cajan_45428"/>
</dbReference>